<dbReference type="SUPFAM" id="SSF52317">
    <property type="entry name" value="Class I glutamine amidotransferase-like"/>
    <property type="match status" value="1"/>
</dbReference>
<dbReference type="Proteomes" id="UP000503447">
    <property type="component" value="Chromosome"/>
</dbReference>
<gene>
    <name evidence="2" type="ORF">FTUN_0326</name>
</gene>
<dbReference type="InterPro" id="IPR029062">
    <property type="entry name" value="Class_I_gatase-like"/>
</dbReference>
<protein>
    <submittedName>
        <fullName evidence="2">Uncharacterized protein</fullName>
    </submittedName>
</protein>
<evidence type="ECO:0000313" key="2">
    <source>
        <dbReference type="EMBL" id="QJW92829.1"/>
    </source>
</evidence>
<dbReference type="AlphaFoldDB" id="A0A6M5YFN3"/>
<evidence type="ECO:0000313" key="3">
    <source>
        <dbReference type="Proteomes" id="UP000503447"/>
    </source>
</evidence>
<proteinExistence type="predicted"/>
<feature type="chain" id="PRO_5026663030" evidence="1">
    <location>
        <begin position="23"/>
        <end position="352"/>
    </location>
</feature>
<keyword evidence="1" id="KW-0732">Signal</keyword>
<sequence length="352" mass="36709">MSRFTLLSGVACVMALAAPVAAAPPIAGRAYPDSLPLGTLHIDAIAEAAVRVFAPTDDPDAKVKVEAPAFVKVLKTDADAKPGYLIIEIAIDTARAGDFKGEIAVSRDKSVAKVPVSATVTARKPGTPRVLVVGTPFGAYSADAGTQYKGWTDVVTAAGLDVSYVLVRNDQRNLLRDINLARFNSVLVADGALVLQTRDDVKRLRAYAENGGRVVVATAAFYTGSVKGANAVLDGYGLEMLDQEPPPAAKTITLARDDFTAELVKAGVGTAAFFRASPIEVRTGGRVLVNAAGYGKPGLALVATAKAGKGEVHALGVSVWWYWVSEGEGKGQAKGSDNAKLLGWLLVPPRQG</sequence>
<dbReference type="RefSeq" id="WP_171469150.1">
    <property type="nucleotide sequence ID" value="NZ_CP053452.2"/>
</dbReference>
<dbReference type="EMBL" id="CP053452">
    <property type="protein sequence ID" value="QJW92829.1"/>
    <property type="molecule type" value="Genomic_DNA"/>
</dbReference>
<feature type="signal peptide" evidence="1">
    <location>
        <begin position="1"/>
        <end position="22"/>
    </location>
</feature>
<reference evidence="3" key="1">
    <citation type="submission" date="2020-05" db="EMBL/GenBank/DDBJ databases">
        <title>Frigoriglobus tundricola gen. nov., sp. nov., a psychrotolerant cellulolytic planctomycete of the family Gemmataceae with two divergent copies of 16S rRNA gene.</title>
        <authorList>
            <person name="Kulichevskaya I.S."/>
            <person name="Ivanova A.A."/>
            <person name="Naumoff D.G."/>
            <person name="Beletsky A.V."/>
            <person name="Rijpstra W.I.C."/>
            <person name="Sinninghe Damste J.S."/>
            <person name="Mardanov A.V."/>
            <person name="Ravin N.V."/>
            <person name="Dedysh S.N."/>
        </authorList>
    </citation>
    <scope>NUCLEOTIDE SEQUENCE [LARGE SCALE GENOMIC DNA]</scope>
    <source>
        <strain evidence="3">PL17</strain>
    </source>
</reference>
<name>A0A6M5YFN3_9BACT</name>
<keyword evidence="3" id="KW-1185">Reference proteome</keyword>
<dbReference type="Gene3D" id="3.40.50.880">
    <property type="match status" value="1"/>
</dbReference>
<organism evidence="2 3">
    <name type="scientific">Frigoriglobus tundricola</name>
    <dbReference type="NCBI Taxonomy" id="2774151"/>
    <lineage>
        <taxon>Bacteria</taxon>
        <taxon>Pseudomonadati</taxon>
        <taxon>Planctomycetota</taxon>
        <taxon>Planctomycetia</taxon>
        <taxon>Gemmatales</taxon>
        <taxon>Gemmataceae</taxon>
        <taxon>Frigoriglobus</taxon>
    </lineage>
</organism>
<evidence type="ECO:0000256" key="1">
    <source>
        <dbReference type="SAM" id="SignalP"/>
    </source>
</evidence>
<dbReference type="KEGG" id="ftj:FTUN_0326"/>
<accession>A0A6M5YFN3</accession>